<feature type="compositionally biased region" description="Low complexity" evidence="1">
    <location>
        <begin position="117"/>
        <end position="136"/>
    </location>
</feature>
<dbReference type="EMBL" id="CM016557">
    <property type="protein sequence ID" value="TKW09687.1"/>
    <property type="molecule type" value="Genomic_DNA"/>
</dbReference>
<protein>
    <submittedName>
        <fullName evidence="2">Uncharacterized protein</fullName>
    </submittedName>
</protein>
<evidence type="ECO:0000313" key="2">
    <source>
        <dbReference type="EMBL" id="TKW09687.1"/>
    </source>
</evidence>
<proteinExistence type="predicted"/>
<reference evidence="2" key="1">
    <citation type="submission" date="2019-03" db="EMBL/GenBank/DDBJ databases">
        <title>WGS assembly of Setaria viridis.</title>
        <authorList>
            <person name="Huang P."/>
            <person name="Jenkins J."/>
            <person name="Grimwood J."/>
            <person name="Barry K."/>
            <person name="Healey A."/>
            <person name="Mamidi S."/>
            <person name="Sreedasyam A."/>
            <person name="Shu S."/>
            <person name="Feldman M."/>
            <person name="Wu J."/>
            <person name="Yu Y."/>
            <person name="Chen C."/>
            <person name="Johnson J."/>
            <person name="Rokhsar D."/>
            <person name="Baxter I."/>
            <person name="Schmutz J."/>
            <person name="Brutnell T."/>
            <person name="Kellogg E."/>
        </authorList>
    </citation>
    <scope>NUCLEOTIDE SEQUENCE [LARGE SCALE GENOMIC DNA]</scope>
</reference>
<keyword evidence="3" id="KW-1185">Reference proteome</keyword>
<feature type="region of interest" description="Disordered" evidence="1">
    <location>
        <begin position="92"/>
        <end position="238"/>
    </location>
</feature>
<accession>A0A4U6UGU0</accession>
<sequence>MAASAVVLEGEEDPVVVRAVQILVSLRSRKLRERPAWLPVPPGEASSSSPGTAAPEEETERWARRRPRSGGRRGSSIPWRKALRLLDLAAAAPAGSGGDERDVGSARRPVGAALHYSAPVGSGSASTSSADSAARAQTRPRHADEKAAARAHAAAPAKEPMNAPSPDTPLDYGAGGSGASSSADDAARPQAKRKGPGARGYGSSRDDEDEGCSSPAKRARVAAGEEKPIPAEPIMQSETLASSGKVFAIDLNLPPPSDDDDSFPDAY</sequence>
<evidence type="ECO:0000313" key="3">
    <source>
        <dbReference type="Proteomes" id="UP000298652"/>
    </source>
</evidence>
<gene>
    <name evidence="2" type="ORF">SEVIR_6G119400v2</name>
</gene>
<dbReference type="Gramene" id="TKW09687">
    <property type="protein sequence ID" value="TKW09687"/>
    <property type="gene ID" value="SEVIR_6G119400v2"/>
</dbReference>
<dbReference type="Proteomes" id="UP000298652">
    <property type="component" value="Chromosome 6"/>
</dbReference>
<dbReference type="AlphaFoldDB" id="A0A4U6UGU0"/>
<feature type="region of interest" description="Disordered" evidence="1">
    <location>
        <begin position="34"/>
        <end position="77"/>
    </location>
</feature>
<feature type="compositionally biased region" description="Low complexity" evidence="1">
    <location>
        <begin position="150"/>
        <end position="159"/>
    </location>
</feature>
<evidence type="ECO:0000256" key="1">
    <source>
        <dbReference type="SAM" id="MobiDB-lite"/>
    </source>
</evidence>
<name>A0A4U6UGU0_SETVI</name>
<dbReference type="OMA" id="HYFSCSA"/>
<organism evidence="2 3">
    <name type="scientific">Setaria viridis</name>
    <name type="common">Green bristlegrass</name>
    <name type="synonym">Setaria italica subsp. viridis</name>
    <dbReference type="NCBI Taxonomy" id="4556"/>
    <lineage>
        <taxon>Eukaryota</taxon>
        <taxon>Viridiplantae</taxon>
        <taxon>Streptophyta</taxon>
        <taxon>Embryophyta</taxon>
        <taxon>Tracheophyta</taxon>
        <taxon>Spermatophyta</taxon>
        <taxon>Magnoliopsida</taxon>
        <taxon>Liliopsida</taxon>
        <taxon>Poales</taxon>
        <taxon>Poaceae</taxon>
        <taxon>PACMAD clade</taxon>
        <taxon>Panicoideae</taxon>
        <taxon>Panicodae</taxon>
        <taxon>Paniceae</taxon>
        <taxon>Cenchrinae</taxon>
        <taxon>Setaria</taxon>
    </lineage>
</organism>